<protein>
    <submittedName>
        <fullName evidence="3">DegV family protein</fullName>
    </submittedName>
</protein>
<evidence type="ECO:0000256" key="1">
    <source>
        <dbReference type="ARBA" id="ARBA00003238"/>
    </source>
</evidence>
<dbReference type="Gene3D" id="3.30.1180.10">
    <property type="match status" value="1"/>
</dbReference>
<reference evidence="3" key="1">
    <citation type="submission" date="2020-10" db="EMBL/GenBank/DDBJ databases">
        <authorList>
            <person name="Gilroy R."/>
        </authorList>
    </citation>
    <scope>NUCLEOTIDE SEQUENCE</scope>
    <source>
        <strain evidence="3">ChiSxjej1B13-7041</strain>
    </source>
</reference>
<evidence type="ECO:0000256" key="2">
    <source>
        <dbReference type="ARBA" id="ARBA00023121"/>
    </source>
</evidence>
<evidence type="ECO:0000313" key="4">
    <source>
        <dbReference type="Proteomes" id="UP000886841"/>
    </source>
</evidence>
<reference evidence="3" key="2">
    <citation type="journal article" date="2021" name="PeerJ">
        <title>Extensive microbial diversity within the chicken gut microbiome revealed by metagenomics and culture.</title>
        <authorList>
            <person name="Gilroy R."/>
            <person name="Ravi A."/>
            <person name="Getino M."/>
            <person name="Pursley I."/>
            <person name="Horton D.L."/>
            <person name="Alikhan N.F."/>
            <person name="Baker D."/>
            <person name="Gharbi K."/>
            <person name="Hall N."/>
            <person name="Watson M."/>
            <person name="Adriaenssens E.M."/>
            <person name="Foster-Nyarko E."/>
            <person name="Jarju S."/>
            <person name="Secka A."/>
            <person name="Antonio M."/>
            <person name="Oren A."/>
            <person name="Chaudhuri R.R."/>
            <person name="La Ragione R."/>
            <person name="Hildebrand F."/>
            <person name="Pallen M.J."/>
        </authorList>
    </citation>
    <scope>NUCLEOTIDE SEQUENCE</scope>
    <source>
        <strain evidence="3">ChiSxjej1B13-7041</strain>
    </source>
</reference>
<proteinExistence type="predicted"/>
<dbReference type="InterPro" id="IPR043168">
    <property type="entry name" value="DegV_C"/>
</dbReference>
<dbReference type="AlphaFoldDB" id="A0A9D1EK67"/>
<dbReference type="PANTHER" id="PTHR33434">
    <property type="entry name" value="DEGV DOMAIN-CONTAINING PROTEIN DR_1986-RELATED"/>
    <property type="match status" value="1"/>
</dbReference>
<dbReference type="Proteomes" id="UP000886841">
    <property type="component" value="Unassembled WGS sequence"/>
</dbReference>
<dbReference type="Gene3D" id="3.40.50.10440">
    <property type="entry name" value="Dihydroxyacetone kinase, domain 1"/>
    <property type="match status" value="1"/>
</dbReference>
<name>A0A9D1EK67_9FIRM</name>
<accession>A0A9D1EK67</accession>
<dbReference type="PANTHER" id="PTHR33434:SF3">
    <property type="entry name" value="DEGV DOMAIN-CONTAINING PROTEIN YITS"/>
    <property type="match status" value="1"/>
</dbReference>
<gene>
    <name evidence="3" type="ORF">IAB98_09025</name>
</gene>
<comment type="function">
    <text evidence="1">May bind long-chain fatty acids, such as palmitate, and may play a role in lipid transport or fatty acid metabolism.</text>
</comment>
<organism evidence="3 4">
    <name type="scientific">Candidatus Egerieimonas intestinavium</name>
    <dbReference type="NCBI Taxonomy" id="2840777"/>
    <lineage>
        <taxon>Bacteria</taxon>
        <taxon>Bacillati</taxon>
        <taxon>Bacillota</taxon>
        <taxon>Clostridia</taxon>
        <taxon>Lachnospirales</taxon>
        <taxon>Lachnospiraceae</taxon>
        <taxon>Lachnospiraceae incertae sedis</taxon>
        <taxon>Candidatus Egerieimonas</taxon>
    </lineage>
</organism>
<dbReference type="GO" id="GO:0008289">
    <property type="term" value="F:lipid binding"/>
    <property type="evidence" value="ECO:0007669"/>
    <property type="project" value="UniProtKB-KW"/>
</dbReference>
<dbReference type="Pfam" id="PF02645">
    <property type="entry name" value="DegV"/>
    <property type="match status" value="1"/>
</dbReference>
<dbReference type="Gene3D" id="2.20.28.50">
    <property type="entry name" value="degv family protein"/>
    <property type="match status" value="1"/>
</dbReference>
<dbReference type="InterPro" id="IPR050270">
    <property type="entry name" value="DegV_domain_contain"/>
</dbReference>
<dbReference type="SUPFAM" id="SSF82549">
    <property type="entry name" value="DAK1/DegV-like"/>
    <property type="match status" value="1"/>
</dbReference>
<dbReference type="NCBIfam" id="TIGR00762">
    <property type="entry name" value="DegV"/>
    <property type="match status" value="1"/>
</dbReference>
<keyword evidence="2" id="KW-0446">Lipid-binding</keyword>
<dbReference type="InterPro" id="IPR003797">
    <property type="entry name" value="DegV"/>
</dbReference>
<dbReference type="EMBL" id="DVHU01000081">
    <property type="protein sequence ID" value="HIR93543.1"/>
    <property type="molecule type" value="Genomic_DNA"/>
</dbReference>
<dbReference type="PROSITE" id="PS51482">
    <property type="entry name" value="DEGV"/>
    <property type="match status" value="1"/>
</dbReference>
<evidence type="ECO:0000313" key="3">
    <source>
        <dbReference type="EMBL" id="HIR93543.1"/>
    </source>
</evidence>
<comment type="caution">
    <text evidence="3">The sequence shown here is derived from an EMBL/GenBank/DDBJ whole genome shotgun (WGS) entry which is preliminary data.</text>
</comment>
<sequence length="289" mass="32255">MKDFVITTDNTADLPYSYYKENGLEYMYLTYNLDGQVYGKENELPSKEFYARMRGGSMPTTSQINSEDAKEVWLPYLREGKAILHLAFSSGLSGSCNSARLAAEDLKEEHPEYEIIVIDSLCASLGEGLFVHKAVELKREGKSMEEIAQWLEEHKLNFCHVFTVDDLHHLYRGGRVSRATAVLGSMINIKPLLHVDDEGHLVAVGKVRGRKRSLAALVDMMEERLGSYKGKNTEIFISHGDCQEDAEYVAALVKERYGIEKVLINTIGATIGAHAGPGTVALFFLGDKR</sequence>